<name>A0A1G2S927_9BACT</name>
<dbReference type="STRING" id="1802723.A2675_03505"/>
<sequence>MVSTGALLVMRGYIPAGSRMEKCEMIELVAQACAETLELLHGQQNDVIYSRIVVAKICEVLWQQNRATLVAAGSFEVLNGSTLLVFSKGEYS</sequence>
<gene>
    <name evidence="1" type="ORF">A2675_03505</name>
</gene>
<reference evidence="1 2" key="1">
    <citation type="journal article" date="2016" name="Nat. Commun.">
        <title>Thousands of microbial genomes shed light on interconnected biogeochemical processes in an aquifer system.</title>
        <authorList>
            <person name="Anantharaman K."/>
            <person name="Brown C.T."/>
            <person name="Hug L.A."/>
            <person name="Sharon I."/>
            <person name="Castelle C.J."/>
            <person name="Probst A.J."/>
            <person name="Thomas B.C."/>
            <person name="Singh A."/>
            <person name="Wilkins M.J."/>
            <person name="Karaoz U."/>
            <person name="Brodie E.L."/>
            <person name="Williams K.H."/>
            <person name="Hubbard S.S."/>
            <person name="Banfield J.F."/>
        </authorList>
    </citation>
    <scope>NUCLEOTIDE SEQUENCE [LARGE SCALE GENOMIC DNA]</scope>
</reference>
<proteinExistence type="predicted"/>
<comment type="caution">
    <text evidence="1">The sequence shown here is derived from an EMBL/GenBank/DDBJ whole genome shotgun (WGS) entry which is preliminary data.</text>
</comment>
<dbReference type="AlphaFoldDB" id="A0A1G2S927"/>
<dbReference type="Proteomes" id="UP000176997">
    <property type="component" value="Unassembled WGS sequence"/>
</dbReference>
<dbReference type="EMBL" id="MHUS01000010">
    <property type="protein sequence ID" value="OHA81507.1"/>
    <property type="molecule type" value="Genomic_DNA"/>
</dbReference>
<protein>
    <submittedName>
        <fullName evidence="1">Uncharacterized protein</fullName>
    </submittedName>
</protein>
<evidence type="ECO:0000313" key="1">
    <source>
        <dbReference type="EMBL" id="OHA81507.1"/>
    </source>
</evidence>
<accession>A0A1G2S927</accession>
<organism evidence="1 2">
    <name type="scientific">Candidatus Yonathbacteria bacterium RIFCSPHIGHO2_01_FULL_51_10</name>
    <dbReference type="NCBI Taxonomy" id="1802723"/>
    <lineage>
        <taxon>Bacteria</taxon>
        <taxon>Candidatus Yonathiibacteriota</taxon>
    </lineage>
</organism>
<evidence type="ECO:0000313" key="2">
    <source>
        <dbReference type="Proteomes" id="UP000176997"/>
    </source>
</evidence>